<feature type="transmembrane region" description="Helical" evidence="1">
    <location>
        <begin position="101"/>
        <end position="120"/>
    </location>
</feature>
<keyword evidence="1" id="KW-1133">Transmembrane helix</keyword>
<keyword evidence="1" id="KW-0812">Transmembrane</keyword>
<protein>
    <submittedName>
        <fullName evidence="2">Uncharacterized protein</fullName>
    </submittedName>
</protein>
<dbReference type="OrthoDB" id="7923259at2"/>
<proteinExistence type="predicted"/>
<keyword evidence="1" id="KW-0472">Membrane</keyword>
<sequence length="235" mass="26252">MSQGLWLLLLLVVSCLFAVALVLIDKVAARRGVTRWRFWGRWVVFYGLVSVYLGFVSVGAGSLALSRELLLKGAVCSFLFGAVLGLLHWSVGRLPVSWQGFVKASLFCCMMAALLMLFAVGLSDMGSVRGMFLKALVFVLLLKVLLGFFLQEQSDTLLQRALRVLNFLLFGCIWGIVFNFARWGAEHLGLSWLWFSNEDVLLFMTGFLIPFIYQGVASVRGMVGRFLKERVLMGC</sequence>
<organism evidence="2 3">
    <name type="scientific">Bartonella tribocorum</name>
    <dbReference type="NCBI Taxonomy" id="85701"/>
    <lineage>
        <taxon>Bacteria</taxon>
        <taxon>Pseudomonadati</taxon>
        <taxon>Pseudomonadota</taxon>
        <taxon>Alphaproteobacteria</taxon>
        <taxon>Hyphomicrobiales</taxon>
        <taxon>Bartonellaceae</taxon>
        <taxon>Bartonella</taxon>
    </lineage>
</organism>
<feature type="transmembrane region" description="Helical" evidence="1">
    <location>
        <begin position="44"/>
        <end position="63"/>
    </location>
</feature>
<evidence type="ECO:0000313" key="3">
    <source>
        <dbReference type="Proteomes" id="UP000229839"/>
    </source>
</evidence>
<dbReference type="AlphaFoldDB" id="A0A2N9Y8R2"/>
<accession>A0A2N9Y8R2</accession>
<dbReference type="RefSeq" id="WP_100129554.1">
    <property type="nucleotide sequence ID" value="NZ_CADDYI010000010.1"/>
</dbReference>
<dbReference type="Proteomes" id="UP000229839">
    <property type="component" value="Unassembled WGS sequence"/>
</dbReference>
<evidence type="ECO:0000313" key="2">
    <source>
        <dbReference type="EMBL" id="PIT68095.1"/>
    </source>
</evidence>
<feature type="transmembrane region" description="Helical" evidence="1">
    <location>
        <begin position="201"/>
        <end position="223"/>
    </location>
</feature>
<gene>
    <name evidence="2" type="ORF">CER18_08320</name>
</gene>
<feature type="transmembrane region" description="Helical" evidence="1">
    <location>
        <begin position="6"/>
        <end position="24"/>
    </location>
</feature>
<reference evidence="2 3" key="1">
    <citation type="submission" date="2017-06" db="EMBL/GenBank/DDBJ databases">
        <title>Draft genome of Bartonella tribocorum strain L103, isolated from a rodent in Laos.</title>
        <authorList>
            <person name="Hadjadj L."/>
            <person name="Jiyipong T."/>
            <person name="Morand S."/>
            <person name="Diene S.M."/>
            <person name="Rolain J.-M."/>
        </authorList>
    </citation>
    <scope>NUCLEOTIDE SEQUENCE [LARGE SCALE GENOMIC DNA]</scope>
    <source>
        <strain evidence="2 3">L103</strain>
    </source>
</reference>
<feature type="transmembrane region" description="Helical" evidence="1">
    <location>
        <begin position="132"/>
        <end position="150"/>
    </location>
</feature>
<feature type="transmembrane region" description="Helical" evidence="1">
    <location>
        <begin position="69"/>
        <end position="89"/>
    </location>
</feature>
<evidence type="ECO:0000256" key="1">
    <source>
        <dbReference type="SAM" id="Phobius"/>
    </source>
</evidence>
<comment type="caution">
    <text evidence="2">The sequence shown here is derived from an EMBL/GenBank/DDBJ whole genome shotgun (WGS) entry which is preliminary data.</text>
</comment>
<feature type="transmembrane region" description="Helical" evidence="1">
    <location>
        <begin position="162"/>
        <end position="181"/>
    </location>
</feature>
<dbReference type="EMBL" id="NJGE01000025">
    <property type="protein sequence ID" value="PIT68095.1"/>
    <property type="molecule type" value="Genomic_DNA"/>
</dbReference>
<name>A0A2N9Y8R2_9HYPH</name>